<dbReference type="AlphaFoldDB" id="C4JPW7"/>
<dbReference type="OMA" id="FIHEHPP"/>
<feature type="region of interest" description="Disordered" evidence="1">
    <location>
        <begin position="58"/>
        <end position="129"/>
    </location>
</feature>
<feature type="chain" id="PRO_5002937996" evidence="2">
    <location>
        <begin position="22"/>
        <end position="160"/>
    </location>
</feature>
<sequence>MGCRLALVLAIGMALSGISAGANLAEAGKQDASFSPFPTPLGSRLPRDNAATTVEAIEARQNKNVPPVWGDPRHPPPTHQRRSEADIEIEARQHKNVPPVWGDPRHPPPPTHQKRSEAAAEVDSGEWASRVTKRNDFQKRRCRMLTPVPPDCGLDQTRTS</sequence>
<feature type="region of interest" description="Disordered" evidence="1">
    <location>
        <begin position="141"/>
        <end position="160"/>
    </location>
</feature>
<feature type="compositionally biased region" description="Basic and acidic residues" evidence="1">
    <location>
        <begin position="81"/>
        <end position="93"/>
    </location>
</feature>
<dbReference type="VEuPathDB" id="FungiDB:UREG_04610"/>
<feature type="signal peptide" evidence="2">
    <location>
        <begin position="1"/>
        <end position="21"/>
    </location>
</feature>
<reference evidence="4" key="1">
    <citation type="journal article" date="2009" name="Genome Res.">
        <title>Comparative genomic analyses of the human fungal pathogens Coccidioides and their relatives.</title>
        <authorList>
            <person name="Sharpton T.J."/>
            <person name="Stajich J.E."/>
            <person name="Rounsley S.D."/>
            <person name="Gardner M.J."/>
            <person name="Wortman J.R."/>
            <person name="Jordar V.S."/>
            <person name="Maiti R."/>
            <person name="Kodira C.D."/>
            <person name="Neafsey D.E."/>
            <person name="Zeng Q."/>
            <person name="Hung C.-Y."/>
            <person name="McMahan C."/>
            <person name="Muszewska A."/>
            <person name="Grynberg M."/>
            <person name="Mandel M.A."/>
            <person name="Kellner E.M."/>
            <person name="Barker B.M."/>
            <person name="Galgiani J.N."/>
            <person name="Orbach M.J."/>
            <person name="Kirkland T.N."/>
            <person name="Cole G.T."/>
            <person name="Henn M.R."/>
            <person name="Birren B.W."/>
            <person name="Taylor J.W."/>
        </authorList>
    </citation>
    <scope>NUCLEOTIDE SEQUENCE [LARGE SCALE GENOMIC DNA]</scope>
    <source>
        <strain evidence="4">UAMH 1704</strain>
    </source>
</reference>
<keyword evidence="2" id="KW-0732">Signal</keyword>
<keyword evidence="4" id="KW-1185">Reference proteome</keyword>
<name>C4JPW7_UNCRE</name>
<organism evidence="3 4">
    <name type="scientific">Uncinocarpus reesii (strain UAMH 1704)</name>
    <dbReference type="NCBI Taxonomy" id="336963"/>
    <lineage>
        <taxon>Eukaryota</taxon>
        <taxon>Fungi</taxon>
        <taxon>Dikarya</taxon>
        <taxon>Ascomycota</taxon>
        <taxon>Pezizomycotina</taxon>
        <taxon>Eurotiomycetes</taxon>
        <taxon>Eurotiomycetidae</taxon>
        <taxon>Onygenales</taxon>
        <taxon>Onygenaceae</taxon>
        <taxon>Uncinocarpus</taxon>
    </lineage>
</organism>
<gene>
    <name evidence="3" type="ORF">UREG_04610</name>
</gene>
<dbReference type="GeneID" id="8440808"/>
<dbReference type="Proteomes" id="UP000002058">
    <property type="component" value="Unassembled WGS sequence"/>
</dbReference>
<dbReference type="RefSeq" id="XP_002545093.1">
    <property type="nucleotide sequence ID" value="XM_002545047.1"/>
</dbReference>
<evidence type="ECO:0000313" key="3">
    <source>
        <dbReference type="EMBL" id="EEP79764.1"/>
    </source>
</evidence>
<evidence type="ECO:0000256" key="2">
    <source>
        <dbReference type="SAM" id="SignalP"/>
    </source>
</evidence>
<dbReference type="KEGG" id="ure:UREG_04610"/>
<evidence type="ECO:0000256" key="1">
    <source>
        <dbReference type="SAM" id="MobiDB-lite"/>
    </source>
</evidence>
<evidence type="ECO:0000313" key="4">
    <source>
        <dbReference type="Proteomes" id="UP000002058"/>
    </source>
</evidence>
<dbReference type="InParanoid" id="C4JPW7"/>
<feature type="region of interest" description="Disordered" evidence="1">
    <location>
        <begin position="27"/>
        <end position="46"/>
    </location>
</feature>
<dbReference type="EMBL" id="CH476616">
    <property type="protein sequence ID" value="EEP79764.1"/>
    <property type="molecule type" value="Genomic_DNA"/>
</dbReference>
<proteinExistence type="predicted"/>
<accession>C4JPW7</accession>
<protein>
    <submittedName>
        <fullName evidence="3">Uncharacterized protein</fullName>
    </submittedName>
</protein>
<dbReference type="HOGENOM" id="CLU_1722202_0_0_1"/>